<keyword evidence="6" id="KW-1185">Reference proteome</keyword>
<gene>
    <name evidence="4" type="ORF">CAPTEDRAFT_186556</name>
</gene>
<dbReference type="STRING" id="283909.R7U901"/>
<dbReference type="Proteomes" id="UP000014760">
    <property type="component" value="Unassembled WGS sequence"/>
</dbReference>
<evidence type="ECO:0000313" key="4">
    <source>
        <dbReference type="EMBL" id="ELT99610.1"/>
    </source>
</evidence>
<dbReference type="PANTHER" id="PTHR35383">
    <property type="entry name" value="MUCIN 12EA-RELATED"/>
    <property type="match status" value="1"/>
</dbReference>
<evidence type="ECO:0000256" key="3">
    <source>
        <dbReference type="SAM" id="SignalP"/>
    </source>
</evidence>
<dbReference type="PANTHER" id="PTHR35383:SF1">
    <property type="entry name" value="MUCIN 12EA-RELATED"/>
    <property type="match status" value="1"/>
</dbReference>
<accession>R7U901</accession>
<proteinExistence type="predicted"/>
<keyword evidence="3" id="KW-0732">Signal</keyword>
<protein>
    <submittedName>
        <fullName evidence="4 5">Uncharacterized protein</fullName>
    </submittedName>
</protein>
<evidence type="ECO:0000256" key="1">
    <source>
        <dbReference type="SAM" id="MobiDB-lite"/>
    </source>
</evidence>
<evidence type="ECO:0000313" key="6">
    <source>
        <dbReference type="Proteomes" id="UP000014760"/>
    </source>
</evidence>
<feature type="compositionally biased region" description="Low complexity" evidence="1">
    <location>
        <begin position="217"/>
        <end position="293"/>
    </location>
</feature>
<dbReference type="EMBL" id="AMQN01009969">
    <property type="status" value="NOT_ANNOTATED_CDS"/>
    <property type="molecule type" value="Genomic_DNA"/>
</dbReference>
<feature type="region of interest" description="Disordered" evidence="1">
    <location>
        <begin position="217"/>
        <end position="295"/>
    </location>
</feature>
<reference evidence="4 6" key="2">
    <citation type="journal article" date="2013" name="Nature">
        <title>Insights into bilaterian evolution from three spiralian genomes.</title>
        <authorList>
            <person name="Simakov O."/>
            <person name="Marletaz F."/>
            <person name="Cho S.J."/>
            <person name="Edsinger-Gonzales E."/>
            <person name="Havlak P."/>
            <person name="Hellsten U."/>
            <person name="Kuo D.H."/>
            <person name="Larsson T."/>
            <person name="Lv J."/>
            <person name="Arendt D."/>
            <person name="Savage R."/>
            <person name="Osoegawa K."/>
            <person name="de Jong P."/>
            <person name="Grimwood J."/>
            <person name="Chapman J.A."/>
            <person name="Shapiro H."/>
            <person name="Aerts A."/>
            <person name="Otillar R.P."/>
            <person name="Terry A.Y."/>
            <person name="Boore J.L."/>
            <person name="Grigoriev I.V."/>
            <person name="Lindberg D.R."/>
            <person name="Seaver E.C."/>
            <person name="Weisblat D.A."/>
            <person name="Putnam N.H."/>
            <person name="Rokhsar D.S."/>
        </authorList>
    </citation>
    <scope>NUCLEOTIDE SEQUENCE</scope>
    <source>
        <strain evidence="4 6">I ESC-2004</strain>
    </source>
</reference>
<dbReference type="AlphaFoldDB" id="R7U901"/>
<reference evidence="6" key="1">
    <citation type="submission" date="2012-12" db="EMBL/GenBank/DDBJ databases">
        <authorList>
            <person name="Hellsten U."/>
            <person name="Grimwood J."/>
            <person name="Chapman J.A."/>
            <person name="Shapiro H."/>
            <person name="Aerts A."/>
            <person name="Otillar R.P."/>
            <person name="Terry A.Y."/>
            <person name="Boore J.L."/>
            <person name="Simakov O."/>
            <person name="Marletaz F."/>
            <person name="Cho S.-J."/>
            <person name="Edsinger-Gonzales E."/>
            <person name="Havlak P."/>
            <person name="Kuo D.-H."/>
            <person name="Larsson T."/>
            <person name="Lv J."/>
            <person name="Arendt D."/>
            <person name="Savage R."/>
            <person name="Osoegawa K."/>
            <person name="de Jong P."/>
            <person name="Lindberg D.R."/>
            <person name="Seaver E.C."/>
            <person name="Weisblat D.A."/>
            <person name="Putnam N.H."/>
            <person name="Grigoriev I.V."/>
            <person name="Rokhsar D.S."/>
        </authorList>
    </citation>
    <scope>NUCLEOTIDE SEQUENCE</scope>
    <source>
        <strain evidence="6">I ESC-2004</strain>
    </source>
</reference>
<name>R7U901_CAPTE</name>
<dbReference type="HOGENOM" id="CLU_527041_0_0_1"/>
<keyword evidence="2" id="KW-0472">Membrane</keyword>
<dbReference type="EnsemblMetazoa" id="CapteT186556">
    <property type="protein sequence ID" value="CapteP186556"/>
    <property type="gene ID" value="CapteG186556"/>
</dbReference>
<evidence type="ECO:0000313" key="5">
    <source>
        <dbReference type="EnsemblMetazoa" id="CapteP186556"/>
    </source>
</evidence>
<keyword evidence="2" id="KW-0812">Transmembrane</keyword>
<feature type="chain" id="PRO_5008787781" evidence="3">
    <location>
        <begin position="22"/>
        <end position="495"/>
    </location>
</feature>
<feature type="transmembrane region" description="Helical" evidence="2">
    <location>
        <begin position="420"/>
        <end position="441"/>
    </location>
</feature>
<keyword evidence="2" id="KW-1133">Transmembrane helix</keyword>
<feature type="signal peptide" evidence="3">
    <location>
        <begin position="1"/>
        <end position="21"/>
    </location>
</feature>
<reference evidence="5" key="3">
    <citation type="submission" date="2015-06" db="UniProtKB">
        <authorList>
            <consortium name="EnsemblMetazoa"/>
        </authorList>
    </citation>
    <scope>IDENTIFICATION</scope>
</reference>
<evidence type="ECO:0000256" key="2">
    <source>
        <dbReference type="SAM" id="Phobius"/>
    </source>
</evidence>
<organism evidence="4">
    <name type="scientific">Capitella teleta</name>
    <name type="common">Polychaete worm</name>
    <dbReference type="NCBI Taxonomy" id="283909"/>
    <lineage>
        <taxon>Eukaryota</taxon>
        <taxon>Metazoa</taxon>
        <taxon>Spiralia</taxon>
        <taxon>Lophotrochozoa</taxon>
        <taxon>Annelida</taxon>
        <taxon>Polychaeta</taxon>
        <taxon>Sedentaria</taxon>
        <taxon>Scolecida</taxon>
        <taxon>Capitellidae</taxon>
        <taxon>Capitella</taxon>
    </lineage>
</organism>
<sequence>MGWLQVAAIIVLQCMCMSTLGQLVIAGVGDIEAGRFFVELYAKSSIPDLSIYTLVTENNFELPSMTLSAGQYVVASNKIASEIKTFFNASLITVLTSTDVDCGGGDDPVFLKVRGDIVDCFGVSGIPSFYHHGWANRVPGVEAPKTIYDAADWVVMQDVLKDCWITEITPGNDNCAVSYAVQEFQPFIQPTTERSTTVVPTTEGPTTVVPILVVSTTEGPTTEGPKTLVPTTEGPTTVVPTTEGPTTVVPTTEGPTTEDPTTVVPTTEDPTTVVPTTVVPTTEDPTTIVPTTEGPAACAPIIEGPTAVMRTSKGPTTIVPTTEHQMVELTKKGLANKDEATVKDISSPHMPTGAIISPRTELGSLSPFTCAYSKLSMKSTFRPLVPTTAMAALRSPSKFRLHIKKIDRKYFLLEPTEASMAQAIGLSFITCIVAVLCLIIMTDINSYQESFTYGRDNLRQCHQRLYKHRKRKPRKVGDFSAEVNGRTTRMDTSEL</sequence>
<dbReference type="EMBL" id="KB306710">
    <property type="protein sequence ID" value="ELT99610.1"/>
    <property type="molecule type" value="Genomic_DNA"/>
</dbReference>